<accession>I7ANU3</accession>
<protein>
    <submittedName>
        <fullName evidence="1">Uncharacterized protein</fullName>
    </submittedName>
</protein>
<reference evidence="1 2" key="1">
    <citation type="journal article" date="2012" name="Proc. Natl. Acad. Sci. U.S.A.">
        <title>Gain and loss of multiple functionally related, horizontally transferred genes in the reduced genomes of two microsporidian parasites.</title>
        <authorList>
            <person name="Pombert J.-F."/>
            <person name="Selman M."/>
            <person name="Burki F."/>
            <person name="Bardell F.T."/>
            <person name="Farinelli L."/>
            <person name="Solter L.F."/>
            <person name="Whitman D.W."/>
            <person name="Weiss L.M."/>
            <person name="Corradi N."/>
            <person name="Keeling P.J."/>
        </authorList>
    </citation>
    <scope>NUCLEOTIDE SEQUENCE [LARGE SCALE GENOMIC DNA]</scope>
    <source>
        <strain evidence="1 2">SJ-2008</strain>
    </source>
</reference>
<dbReference type="VEuPathDB" id="MicrosporidiaDB:EROM_080370"/>
<dbReference type="KEGG" id="ero:EROM_080370"/>
<sequence>MGKEEVNGRNKQRRYNEKETIKKFLVSSKGISFLVDHVNRESSNEDVRPNKKSIEKEVSNLIDYYFAWINGLPIRKNMTMSKYEFLKYLEDFCRKNDVSNLFEFLFI</sequence>
<organism evidence="1 2">
    <name type="scientific">Encephalitozoon romaleae (strain SJ-2008)</name>
    <name type="common">Microsporidian parasite</name>
    <dbReference type="NCBI Taxonomy" id="1178016"/>
    <lineage>
        <taxon>Eukaryota</taxon>
        <taxon>Fungi</taxon>
        <taxon>Fungi incertae sedis</taxon>
        <taxon>Microsporidia</taxon>
        <taxon>Unikaryonidae</taxon>
        <taxon>Encephalitozoon</taxon>
    </lineage>
</organism>
<dbReference type="HOGENOM" id="CLU_165614_0_0_1"/>
<keyword evidence="2" id="KW-1185">Reference proteome</keyword>
<evidence type="ECO:0000313" key="1">
    <source>
        <dbReference type="EMBL" id="AFN83459.1"/>
    </source>
</evidence>
<gene>
    <name evidence="1" type="ordered locus">EROM_080370</name>
</gene>
<dbReference type="GeneID" id="20521773"/>
<evidence type="ECO:0000313" key="2">
    <source>
        <dbReference type="Proteomes" id="UP000010094"/>
    </source>
</evidence>
<dbReference type="OrthoDB" id="2191220at2759"/>
<dbReference type="RefSeq" id="XP_009264956.1">
    <property type="nucleotide sequence ID" value="XM_009266681.1"/>
</dbReference>
<name>I7ANU3_ENCRO</name>
<dbReference type="EMBL" id="CP003525">
    <property type="protein sequence ID" value="AFN83459.1"/>
    <property type="molecule type" value="Genomic_DNA"/>
</dbReference>
<dbReference type="AlphaFoldDB" id="I7ANU3"/>
<proteinExistence type="predicted"/>
<dbReference type="Proteomes" id="UP000010094">
    <property type="component" value="Chromosome VIII"/>
</dbReference>